<dbReference type="EMBL" id="PXWF02000121">
    <property type="protein sequence ID" value="PWF49005.1"/>
    <property type="molecule type" value="Genomic_DNA"/>
</dbReference>
<comment type="caution">
    <text evidence="1">The sequence shown here is derived from an EMBL/GenBank/DDBJ whole genome shotgun (WGS) entry which is preliminary data.</text>
</comment>
<reference evidence="1 2" key="1">
    <citation type="submission" date="2018-04" db="EMBL/GenBank/DDBJ databases">
        <title>Massilia violaceinigra sp. nov., a novel purple-pigmented bacterium isolated from Tianshan glacier, Xinjiang, China.</title>
        <authorList>
            <person name="Wang H."/>
        </authorList>
    </citation>
    <scope>NUCLEOTIDE SEQUENCE [LARGE SCALE GENOMIC DNA]</scope>
    <source>
        <strain evidence="1 2">B448-2</strain>
    </source>
</reference>
<organism evidence="1 2">
    <name type="scientific">Massilia glaciei</name>
    <dbReference type="NCBI Taxonomy" id="1524097"/>
    <lineage>
        <taxon>Bacteria</taxon>
        <taxon>Pseudomonadati</taxon>
        <taxon>Pseudomonadota</taxon>
        <taxon>Betaproteobacteria</taxon>
        <taxon>Burkholderiales</taxon>
        <taxon>Oxalobacteraceae</taxon>
        <taxon>Telluria group</taxon>
        <taxon>Massilia</taxon>
    </lineage>
</organism>
<proteinExistence type="predicted"/>
<dbReference type="AlphaFoldDB" id="A0A2U2HNM1"/>
<keyword evidence="2" id="KW-1185">Reference proteome</keyword>
<gene>
    <name evidence="1" type="ORF">C7C56_008950</name>
</gene>
<protein>
    <submittedName>
        <fullName evidence="1">Uncharacterized protein</fullName>
    </submittedName>
</protein>
<sequence length="400" mass="41854">MALAASPLPDFAQVVDCTTSFGFRADVNGVAGLTLCDAKVDTFLDTAKNFALSNSGYNNTAAILAQGRFNDVNISLSFAANSPTLSYNFAELGVSGAFTGATRAQSQELFLAFLKQSDLVGRMLKYQSEHSTASTVTGMGGAIPTLGQADFAVGFEGASQIGAAAQAGGAEGGTPSLVGLGLSYGSFSMRDGSDVRSTSLPLSYTVRNGIDPRRQFVVSVPLSRVTVGAAVVNHGGLGLAYRLPMSDRWTLTPGARYAVSASRDRATATKIYSASLVSTYLVPAGALNFAIGNMVGVYRTGAFRNGGYTFDPDITLTMLRNGVLMSLPARAFGPKLVAEVSLIDTRYVGSKPFASNTQELGISLGTNKRASNARSYTRAGAAILRGKNAKGFTVNFGYWF</sequence>
<evidence type="ECO:0000313" key="2">
    <source>
        <dbReference type="Proteomes" id="UP000241421"/>
    </source>
</evidence>
<name>A0A2U2HNM1_9BURK</name>
<dbReference type="Proteomes" id="UP000241421">
    <property type="component" value="Unassembled WGS sequence"/>
</dbReference>
<accession>A0A2U2HNM1</accession>
<evidence type="ECO:0000313" key="1">
    <source>
        <dbReference type="EMBL" id="PWF49005.1"/>
    </source>
</evidence>